<dbReference type="OrthoDB" id="4657524at2759"/>
<feature type="compositionally biased region" description="Acidic residues" evidence="1">
    <location>
        <begin position="194"/>
        <end position="204"/>
    </location>
</feature>
<dbReference type="PANTHER" id="PTHR39613:SF1">
    <property type="entry name" value="ANCHORED CELL WALL PROTEIN, PUTATIVE (AFU_ORTHOLOGUE AFUA_4G08960)-RELATED"/>
    <property type="match status" value="1"/>
</dbReference>
<feature type="compositionally biased region" description="Basic and acidic residues" evidence="1">
    <location>
        <begin position="283"/>
        <end position="298"/>
    </location>
</feature>
<feature type="region of interest" description="Disordered" evidence="1">
    <location>
        <begin position="165"/>
        <end position="204"/>
    </location>
</feature>
<evidence type="ECO:0000313" key="3">
    <source>
        <dbReference type="Proteomes" id="UP000799302"/>
    </source>
</evidence>
<evidence type="ECO:0000256" key="1">
    <source>
        <dbReference type="SAM" id="MobiDB-lite"/>
    </source>
</evidence>
<feature type="compositionally biased region" description="Acidic residues" evidence="1">
    <location>
        <begin position="174"/>
        <end position="183"/>
    </location>
</feature>
<evidence type="ECO:0000313" key="2">
    <source>
        <dbReference type="EMBL" id="KAF2673204.1"/>
    </source>
</evidence>
<proteinExistence type="predicted"/>
<keyword evidence="3" id="KW-1185">Reference proteome</keyword>
<protein>
    <submittedName>
        <fullName evidence="2">Uncharacterized protein</fullName>
    </submittedName>
</protein>
<reference evidence="2" key="1">
    <citation type="journal article" date="2020" name="Stud. Mycol.">
        <title>101 Dothideomycetes genomes: a test case for predicting lifestyles and emergence of pathogens.</title>
        <authorList>
            <person name="Haridas S."/>
            <person name="Albert R."/>
            <person name="Binder M."/>
            <person name="Bloem J."/>
            <person name="Labutti K."/>
            <person name="Salamov A."/>
            <person name="Andreopoulos B."/>
            <person name="Baker S."/>
            <person name="Barry K."/>
            <person name="Bills G."/>
            <person name="Bluhm B."/>
            <person name="Cannon C."/>
            <person name="Castanera R."/>
            <person name="Culley D."/>
            <person name="Daum C."/>
            <person name="Ezra D."/>
            <person name="Gonzalez J."/>
            <person name="Henrissat B."/>
            <person name="Kuo A."/>
            <person name="Liang C."/>
            <person name="Lipzen A."/>
            <person name="Lutzoni F."/>
            <person name="Magnuson J."/>
            <person name="Mondo S."/>
            <person name="Nolan M."/>
            <person name="Ohm R."/>
            <person name="Pangilinan J."/>
            <person name="Park H.-J."/>
            <person name="Ramirez L."/>
            <person name="Alfaro M."/>
            <person name="Sun H."/>
            <person name="Tritt A."/>
            <person name="Yoshinaga Y."/>
            <person name="Zwiers L.-H."/>
            <person name="Turgeon B."/>
            <person name="Goodwin S."/>
            <person name="Spatafora J."/>
            <person name="Crous P."/>
            <person name="Grigoriev I."/>
        </authorList>
    </citation>
    <scope>NUCLEOTIDE SEQUENCE</scope>
    <source>
        <strain evidence="2">CBS 115976</strain>
    </source>
</reference>
<accession>A0A6A6UQK2</accession>
<dbReference type="AlphaFoldDB" id="A0A6A6UQK2"/>
<feature type="region of interest" description="Disordered" evidence="1">
    <location>
        <begin position="280"/>
        <end position="342"/>
    </location>
</feature>
<gene>
    <name evidence="2" type="ORF">BT63DRAFT_410237</name>
</gene>
<dbReference type="Proteomes" id="UP000799302">
    <property type="component" value="Unassembled WGS sequence"/>
</dbReference>
<name>A0A6A6UQK2_9PEZI</name>
<dbReference type="EMBL" id="MU004231">
    <property type="protein sequence ID" value="KAF2673204.1"/>
    <property type="molecule type" value="Genomic_DNA"/>
</dbReference>
<sequence length="619" mass="69614">MKQSALAVSALAIGASASAIKRELGERHKECTWSFYAESPSWKGAVVQITDGQIQIHEYQGKGDCYPFKVEGGYMKDQNDFGCIVTEPQKQIQCDHGNPGQEGFSVQNHNLAYHGSECIYACPIDDNGNWNIYTVPVPNQLKCVEVKLHGEYSCDKKPEHQGWDDKWGVHHDGDTDDETDDESEHPKGCHECSDSDSDSDDSSDEDKHACYKTCTVTKHHTDHHTKTKLKTDYKTKVKTDYKTKHYTDYKIKHKTDYKTKHYTATVTEKCKDCGNHCHPSCHKPTEKPKPKPKPDCEKPTGTGKPGAPFRPGNNEPNNCNPPHPHPPNPPPTPAAPTKAGPPPPTGKPCGCHHEDHECSRKCKTTTATSYTTAMVTVTQYRPIPCNKCQGQQHCYETCTTVATATATTTVYEPCKQKCGNDFKCYDNCHQPRPTCGHQGGCGNWDEYDGSYDAGWGYKPRPQGYNGYWPYDQNQGRPQKYGGYWKGDYESGEENCGNWPYEERGLSERAVSEAGSIDEMITTFAANATELIGHKRRYGDCCSKCDYRGDPEPCHNRCAQKECEAKCYRNGYRNECCFRKCKLLFPAPCVPEYKCPRPGNEHECHRCGWGHHPSAEFFIY</sequence>
<organism evidence="2 3">
    <name type="scientific">Microthyrium microscopicum</name>
    <dbReference type="NCBI Taxonomy" id="703497"/>
    <lineage>
        <taxon>Eukaryota</taxon>
        <taxon>Fungi</taxon>
        <taxon>Dikarya</taxon>
        <taxon>Ascomycota</taxon>
        <taxon>Pezizomycotina</taxon>
        <taxon>Dothideomycetes</taxon>
        <taxon>Dothideomycetes incertae sedis</taxon>
        <taxon>Microthyriales</taxon>
        <taxon>Microthyriaceae</taxon>
        <taxon>Microthyrium</taxon>
    </lineage>
</organism>
<feature type="compositionally biased region" description="Basic and acidic residues" evidence="1">
    <location>
        <begin position="184"/>
        <end position="193"/>
    </location>
</feature>
<feature type="compositionally biased region" description="Pro residues" evidence="1">
    <location>
        <begin position="319"/>
        <end position="342"/>
    </location>
</feature>
<dbReference type="PANTHER" id="PTHR39613">
    <property type="entry name" value="ANCHORED CELL WALL PROTEIN, PUTATIVE (AFU_ORTHOLOGUE AFUA_4G08960)-RELATED"/>
    <property type="match status" value="1"/>
</dbReference>